<keyword evidence="3" id="KW-0411">Iron-sulfur</keyword>
<organism evidence="6 7">
    <name type="scientific">Ascaris lumbricoides</name>
    <name type="common">Giant roundworm</name>
    <dbReference type="NCBI Taxonomy" id="6252"/>
    <lineage>
        <taxon>Eukaryota</taxon>
        <taxon>Metazoa</taxon>
        <taxon>Ecdysozoa</taxon>
        <taxon>Nematoda</taxon>
        <taxon>Chromadorea</taxon>
        <taxon>Rhabditida</taxon>
        <taxon>Spirurina</taxon>
        <taxon>Ascaridomorpha</taxon>
        <taxon>Ascaridoidea</taxon>
        <taxon>Ascarididae</taxon>
        <taxon>Ascaris</taxon>
    </lineage>
</organism>
<dbReference type="GO" id="GO:0051536">
    <property type="term" value="F:iron-sulfur cluster binding"/>
    <property type="evidence" value="ECO:0007669"/>
    <property type="project" value="UniProtKB-KW"/>
</dbReference>
<dbReference type="PANTHER" id="PTHR10293:SF73">
    <property type="entry name" value="GLUTAREDOXIN-3"/>
    <property type="match status" value="1"/>
</dbReference>
<evidence type="ECO:0000313" key="6">
    <source>
        <dbReference type="Proteomes" id="UP000036681"/>
    </source>
</evidence>
<feature type="domain" description="Thioredoxin" evidence="4">
    <location>
        <begin position="8"/>
        <end position="100"/>
    </location>
</feature>
<dbReference type="Proteomes" id="UP000036681">
    <property type="component" value="Unplaced"/>
</dbReference>
<accession>A0A9J2PSC1</accession>
<dbReference type="PANTHER" id="PTHR10293">
    <property type="entry name" value="GLUTAREDOXIN FAMILY MEMBER"/>
    <property type="match status" value="1"/>
</dbReference>
<proteinExistence type="predicted"/>
<dbReference type="Gene3D" id="3.40.30.10">
    <property type="entry name" value="Glutaredoxin"/>
    <property type="match status" value="2"/>
</dbReference>
<feature type="domain" description="Glutaredoxin" evidence="5">
    <location>
        <begin position="138"/>
        <end position="200"/>
    </location>
</feature>
<reference evidence="7" key="1">
    <citation type="submission" date="2023-03" db="UniProtKB">
        <authorList>
            <consortium name="WormBaseParasite"/>
        </authorList>
    </citation>
    <scope>IDENTIFICATION</scope>
</reference>
<dbReference type="InterPro" id="IPR036249">
    <property type="entry name" value="Thioredoxin-like_sf"/>
</dbReference>
<keyword evidence="6" id="KW-1185">Reference proteome</keyword>
<dbReference type="WBParaSite" id="ALUE_0001287701-mRNA-1">
    <property type="protein sequence ID" value="ALUE_0001287701-mRNA-1"/>
    <property type="gene ID" value="ALUE_0001287701"/>
</dbReference>
<dbReference type="InterPro" id="IPR004480">
    <property type="entry name" value="Monothiol_GRX-rel"/>
</dbReference>
<dbReference type="PROSITE" id="PS51354">
    <property type="entry name" value="GLUTAREDOXIN_2"/>
    <property type="match status" value="1"/>
</dbReference>
<evidence type="ECO:0000256" key="3">
    <source>
        <dbReference type="ARBA" id="ARBA00023014"/>
    </source>
</evidence>
<protein>
    <submittedName>
        <fullName evidence="7">Glutaredoxin domain-containing protein</fullName>
    </submittedName>
</protein>
<dbReference type="AlphaFoldDB" id="A0A9J2PSC1"/>
<evidence type="ECO:0000313" key="7">
    <source>
        <dbReference type="WBParaSite" id="ALUE_0001287701-mRNA-1"/>
    </source>
</evidence>
<dbReference type="GO" id="GO:0005634">
    <property type="term" value="C:nucleus"/>
    <property type="evidence" value="ECO:0007669"/>
    <property type="project" value="TreeGrafter"/>
</dbReference>
<evidence type="ECO:0000256" key="1">
    <source>
        <dbReference type="ARBA" id="ARBA00022723"/>
    </source>
</evidence>
<dbReference type="CDD" id="cd03028">
    <property type="entry name" value="GRX_PICOT_like"/>
    <property type="match status" value="1"/>
</dbReference>
<evidence type="ECO:0000256" key="2">
    <source>
        <dbReference type="ARBA" id="ARBA00023004"/>
    </source>
</evidence>
<evidence type="ECO:0000259" key="5">
    <source>
        <dbReference type="Pfam" id="PF00462"/>
    </source>
</evidence>
<keyword evidence="1" id="KW-0479">Metal-binding</keyword>
<dbReference type="Pfam" id="PF00462">
    <property type="entry name" value="Glutaredoxin"/>
    <property type="match status" value="1"/>
</dbReference>
<dbReference type="InterPro" id="IPR013766">
    <property type="entry name" value="Thioredoxin_domain"/>
</dbReference>
<dbReference type="FunFam" id="3.40.30.10:FF:000012">
    <property type="entry name" value="Monothiol glutaredoxin"/>
    <property type="match status" value="1"/>
</dbReference>
<dbReference type="GO" id="GO:0046872">
    <property type="term" value="F:metal ion binding"/>
    <property type="evidence" value="ECO:0007669"/>
    <property type="project" value="UniProtKB-KW"/>
</dbReference>
<dbReference type="GO" id="GO:0005829">
    <property type="term" value="C:cytosol"/>
    <property type="evidence" value="ECO:0007669"/>
    <property type="project" value="TreeGrafter"/>
</dbReference>
<dbReference type="InterPro" id="IPR002109">
    <property type="entry name" value="Glutaredoxin"/>
</dbReference>
<dbReference type="Pfam" id="PF00085">
    <property type="entry name" value="Thioredoxin"/>
    <property type="match status" value="1"/>
</dbReference>
<dbReference type="GO" id="GO:0006879">
    <property type="term" value="P:intracellular iron ion homeostasis"/>
    <property type="evidence" value="ECO:0007669"/>
    <property type="project" value="TreeGrafter"/>
</dbReference>
<sequence>MATMRVLQSKKDFEEFTSDDSVSVVHFAAKWVDVCARLDSILGELHDELKSFKCARIEAEQVPEVSLEFSIQAAPTLLLFKAGKEVDRINGFNPGGIKAAILKHSAGHRVCATAKKTAVSKEALNERLRALINKSRLVIFMKGTPEQPRCGFSRQAVELLRSIHADFSSFDILNDEEVRQGLKEYSNWPTYPQIYLDGELLGGLDVLREELADEKFADKLPKITA</sequence>
<keyword evidence="2" id="KW-0408">Iron</keyword>
<dbReference type="InterPro" id="IPR033658">
    <property type="entry name" value="GRX_PICOT-like"/>
</dbReference>
<evidence type="ECO:0000259" key="4">
    <source>
        <dbReference type="Pfam" id="PF00085"/>
    </source>
</evidence>
<dbReference type="SUPFAM" id="SSF52833">
    <property type="entry name" value="Thioredoxin-like"/>
    <property type="match status" value="2"/>
</dbReference>
<name>A0A9J2PSC1_ASCLU</name>